<protein>
    <recommendedName>
        <fullName evidence="3">Ig-like domain-containing protein</fullName>
    </recommendedName>
</protein>
<dbReference type="InterPro" id="IPR007110">
    <property type="entry name" value="Ig-like_dom"/>
</dbReference>
<name>A0ABS7UCI2_9ACTN</name>
<keyword evidence="5" id="KW-1185">Reference proteome</keyword>
<evidence type="ECO:0000256" key="2">
    <source>
        <dbReference type="SAM" id="SignalP"/>
    </source>
</evidence>
<feature type="compositionally biased region" description="Low complexity" evidence="1">
    <location>
        <begin position="586"/>
        <end position="601"/>
    </location>
</feature>
<feature type="chain" id="PRO_5046465826" description="Ig-like domain-containing protein" evidence="2">
    <location>
        <begin position="27"/>
        <end position="792"/>
    </location>
</feature>
<feature type="domain" description="Ig-like" evidence="3">
    <location>
        <begin position="327"/>
        <end position="407"/>
    </location>
</feature>
<proteinExistence type="predicted"/>
<dbReference type="Gene3D" id="2.80.10.50">
    <property type="match status" value="1"/>
</dbReference>
<sequence length="792" mass="82776">MGGALRHALTTAVVLVGVLAVPAAPADAVSTGRPIAVAVAADGTSYAGFAAGGRVLRLTPDGDPDGSVTLDRDDPVTALDVDPAGTLWVDYGDSISQLDPADGTLLAHFSHRPSLSCPDDAAHDPGTYGGIKATADAIYVAGRCARTVGVYSPLGDLELTLDLPGSGYPRGIAVSRAGAGVPARLYVSLPDAGKVLVYDLAGLKATSDPVRTLRIEKDKPGYVTPVPGGLAADAKGQLVVTDVANNALYFYDGTKDYHFYRTLGHPPDPAPDKGYLDDPSAIDQAGESLDAHLWVADTGNGRVQRWSTDGTTQWMTNAQPPADEGAPVNTVLPAVEGSPAVGQELTCDDGAWEGDVAAYVESWLRDGRAIGATGPTHTITSADVSTELSCSVVATSATGARSAPAVSDAFPIPGATSPPYVVTRPEISGVTTPGSVLHCSPGTWTDPSPESSVHGWLRDGQLLAGTNAADYLVTASDLYHRLTCRVVASNAYGASRPAVSDAVVIEDGGSGDEVGPPSNDRRPSIEGTATVGSVLFCDPGTWENAPLFSYTWRRDGDAIGGSQGDHHTVVADDRGASLTCEVTGTNPAGAATATSPAVVPTGGSGGGDDDPDDPGTGSTSTCRGRPSVAIDHGHRYARDPYVSLRIRAPRGATGVVISNDASFRHADTRGLTRSCAYPWTLDKRSSRTPKTVWVRFTGASGKASDQVVLDSAAPHIRRITARWRDSWWSWVLTIHASDRGTGIAKVQVGHTRGDTRWVPWRHPVNDVDSSKLRWVRVWDHAGNASGWYRLRI</sequence>
<evidence type="ECO:0000313" key="5">
    <source>
        <dbReference type="Proteomes" id="UP000780875"/>
    </source>
</evidence>
<dbReference type="EMBL" id="JAIQZJ010000005">
    <property type="protein sequence ID" value="MBZ5738545.1"/>
    <property type="molecule type" value="Genomic_DNA"/>
</dbReference>
<keyword evidence="2" id="KW-0732">Signal</keyword>
<evidence type="ECO:0000259" key="3">
    <source>
        <dbReference type="PROSITE" id="PS50835"/>
    </source>
</evidence>
<feature type="region of interest" description="Disordered" evidence="1">
    <location>
        <begin position="586"/>
        <end position="628"/>
    </location>
</feature>
<dbReference type="Gene3D" id="2.120.10.30">
    <property type="entry name" value="TolB, C-terminal domain"/>
    <property type="match status" value="1"/>
</dbReference>
<accession>A0ABS7UCI2</accession>
<reference evidence="4 5" key="1">
    <citation type="submission" date="2021-09" db="EMBL/GenBank/DDBJ databases">
        <title>Whole genome sequence of Nocardioides sp. GBK3QG-3.</title>
        <authorList>
            <person name="Tuo L."/>
        </authorList>
    </citation>
    <scope>NUCLEOTIDE SEQUENCE [LARGE SCALE GENOMIC DNA]</scope>
    <source>
        <strain evidence="4 5">GBK3QG-3</strain>
    </source>
</reference>
<dbReference type="PROSITE" id="PS50835">
    <property type="entry name" value="IG_LIKE"/>
    <property type="match status" value="2"/>
</dbReference>
<organism evidence="4 5">
    <name type="scientific">Nocardioides mangrovi</name>
    <dbReference type="NCBI Taxonomy" id="2874580"/>
    <lineage>
        <taxon>Bacteria</taxon>
        <taxon>Bacillati</taxon>
        <taxon>Actinomycetota</taxon>
        <taxon>Actinomycetes</taxon>
        <taxon>Propionibacteriales</taxon>
        <taxon>Nocardioidaceae</taxon>
        <taxon>Nocardioides</taxon>
    </lineage>
</organism>
<evidence type="ECO:0000256" key="1">
    <source>
        <dbReference type="SAM" id="MobiDB-lite"/>
    </source>
</evidence>
<dbReference type="Gene3D" id="2.60.40.2700">
    <property type="match status" value="3"/>
</dbReference>
<dbReference type="SUPFAM" id="SSF101898">
    <property type="entry name" value="NHL repeat"/>
    <property type="match status" value="1"/>
</dbReference>
<dbReference type="Proteomes" id="UP000780875">
    <property type="component" value="Unassembled WGS sequence"/>
</dbReference>
<comment type="caution">
    <text evidence="4">The sequence shown here is derived from an EMBL/GenBank/DDBJ whole genome shotgun (WGS) entry which is preliminary data.</text>
</comment>
<gene>
    <name evidence="4" type="ORF">K8U61_10265</name>
</gene>
<dbReference type="InterPro" id="IPR011042">
    <property type="entry name" value="6-blade_b-propeller_TolB-like"/>
</dbReference>
<feature type="domain" description="Ig-like" evidence="3">
    <location>
        <begin position="497"/>
        <end position="599"/>
    </location>
</feature>
<evidence type="ECO:0000313" key="4">
    <source>
        <dbReference type="EMBL" id="MBZ5738545.1"/>
    </source>
</evidence>
<dbReference type="RefSeq" id="WP_224122919.1">
    <property type="nucleotide sequence ID" value="NZ_JAIQZJ010000005.1"/>
</dbReference>
<feature type="signal peptide" evidence="2">
    <location>
        <begin position="1"/>
        <end position="26"/>
    </location>
</feature>